<feature type="transmembrane region" description="Helical" evidence="1">
    <location>
        <begin position="79"/>
        <end position="101"/>
    </location>
</feature>
<dbReference type="STRING" id="1209931.A0A135V1T9"/>
<dbReference type="EMBL" id="JFFI01000651">
    <property type="protein sequence ID" value="KXH66552.1"/>
    <property type="molecule type" value="Genomic_DNA"/>
</dbReference>
<feature type="transmembrane region" description="Helical" evidence="1">
    <location>
        <begin position="286"/>
        <end position="307"/>
    </location>
</feature>
<organism evidence="3 4">
    <name type="scientific">Colletotrichum salicis</name>
    <dbReference type="NCBI Taxonomy" id="1209931"/>
    <lineage>
        <taxon>Eukaryota</taxon>
        <taxon>Fungi</taxon>
        <taxon>Dikarya</taxon>
        <taxon>Ascomycota</taxon>
        <taxon>Pezizomycotina</taxon>
        <taxon>Sordariomycetes</taxon>
        <taxon>Hypocreomycetidae</taxon>
        <taxon>Glomerellales</taxon>
        <taxon>Glomerellaceae</taxon>
        <taxon>Colletotrichum</taxon>
        <taxon>Colletotrichum acutatum species complex</taxon>
    </lineage>
</organism>
<keyword evidence="1" id="KW-1133">Transmembrane helix</keyword>
<evidence type="ECO:0000259" key="2">
    <source>
        <dbReference type="Pfam" id="PF01757"/>
    </source>
</evidence>
<dbReference type="InterPro" id="IPR050879">
    <property type="entry name" value="Acyltransferase_3"/>
</dbReference>
<sequence length="618" mass="69850">MHFPNPFSYAPQDTYEQYSLITRHNGETSQSTETMGETSNNINHNDDSLALLGSPKNPVLSFLDKHLHSGGDLHWKNRLVSVLELSALLLPAFVVSPFIYFTTAPSNGPKRRKLGHTAYLDGLRGVAAFVVYIFHYSYLWFPDLRWGYGVEGHHMFWQMPMIRALHSGRASVTVFFVISGFVLTLKTLTMIHNRKVDQALSVLAGSAFRRPLRLYLPIFASTFIIALLVYGGNYVRDPSGAPIPPRGQTLTEQLRHWFLSSINLSNPFRPIINRENMGGSEYDGHLWTIPVEFKGSLLVFFLLLIFARTKRWIHMVGVMGTAFWLVRIGDWDQSLFCIGLLLAEISIILPNSSPPSEAAEHETIGYSNAITTKFGLRIVYIFRHAGTLALFLLGLHLFSYPEYYGSSTPGFITISQWVPAYYQATSDRTQLFWNSIGAVIFVSALMYSPAVSFNLDVPFLRVCNFRLPWYQTSPSLNDRDKEELAAATFPDCEAVRFEPLLQRPFTTSFAQYLGRISYSLYLWHGAINHMIGVRWLSPAYSALQLAQIQAQTLTEGGNEAAAIDLTQTAWSAYRLAFLYGTLVNTLALLWASDVFNALVDVNAVKLTRWFGEKAWRRD</sequence>
<keyword evidence="1" id="KW-0472">Membrane</keyword>
<dbReference type="Pfam" id="PF01757">
    <property type="entry name" value="Acyl_transf_3"/>
    <property type="match status" value="1"/>
</dbReference>
<gene>
    <name evidence="3" type="ORF">CSAL01_12920</name>
</gene>
<feature type="transmembrane region" description="Helical" evidence="1">
    <location>
        <begin position="431"/>
        <end position="451"/>
    </location>
</feature>
<evidence type="ECO:0000313" key="3">
    <source>
        <dbReference type="EMBL" id="KXH66552.1"/>
    </source>
</evidence>
<dbReference type="PANTHER" id="PTHR23028:SF134">
    <property type="entry name" value="PUTATIVE (AFU_ORTHOLOGUE AFUA_4G08520)-RELATED"/>
    <property type="match status" value="1"/>
</dbReference>
<feature type="transmembrane region" description="Helical" evidence="1">
    <location>
        <begin position="161"/>
        <end position="185"/>
    </location>
</feature>
<keyword evidence="4" id="KW-1185">Reference proteome</keyword>
<proteinExistence type="predicted"/>
<comment type="caution">
    <text evidence="3">The sequence shown here is derived from an EMBL/GenBank/DDBJ whole genome shotgun (WGS) entry which is preliminary data.</text>
</comment>
<evidence type="ECO:0000256" key="1">
    <source>
        <dbReference type="SAM" id="Phobius"/>
    </source>
</evidence>
<evidence type="ECO:0000313" key="4">
    <source>
        <dbReference type="Proteomes" id="UP000070121"/>
    </source>
</evidence>
<dbReference type="Proteomes" id="UP000070121">
    <property type="component" value="Unassembled WGS sequence"/>
</dbReference>
<dbReference type="OrthoDB" id="5819582at2759"/>
<dbReference type="PANTHER" id="PTHR23028">
    <property type="entry name" value="ACETYLTRANSFERASE"/>
    <property type="match status" value="1"/>
</dbReference>
<feature type="domain" description="Acyltransferase 3" evidence="2">
    <location>
        <begin position="118"/>
        <end position="379"/>
    </location>
</feature>
<name>A0A135V1T9_9PEZI</name>
<feature type="transmembrane region" description="Helical" evidence="1">
    <location>
        <begin position="378"/>
        <end position="398"/>
    </location>
</feature>
<keyword evidence="1" id="KW-0812">Transmembrane</keyword>
<dbReference type="GO" id="GO:0016747">
    <property type="term" value="F:acyltransferase activity, transferring groups other than amino-acyl groups"/>
    <property type="evidence" value="ECO:0007669"/>
    <property type="project" value="InterPro"/>
</dbReference>
<protein>
    <recommendedName>
        <fullName evidence="2">Acyltransferase 3 domain-containing protein</fullName>
    </recommendedName>
</protein>
<dbReference type="InterPro" id="IPR002656">
    <property type="entry name" value="Acyl_transf_3_dom"/>
</dbReference>
<feature type="transmembrane region" description="Helical" evidence="1">
    <location>
        <begin position="122"/>
        <end position="141"/>
    </location>
</feature>
<reference evidence="3 4" key="1">
    <citation type="submission" date="2014-02" db="EMBL/GenBank/DDBJ databases">
        <title>The genome sequence of Colletotrichum salicis CBS 607.94.</title>
        <authorList>
            <person name="Baroncelli R."/>
            <person name="Thon M.R."/>
        </authorList>
    </citation>
    <scope>NUCLEOTIDE SEQUENCE [LARGE SCALE GENOMIC DNA]</scope>
    <source>
        <strain evidence="3 4">CBS 607.94</strain>
    </source>
</reference>
<feature type="transmembrane region" description="Helical" evidence="1">
    <location>
        <begin position="214"/>
        <end position="232"/>
    </location>
</feature>
<dbReference type="AlphaFoldDB" id="A0A135V1T9"/>
<accession>A0A135V1T9</accession>